<evidence type="ECO:0000313" key="2">
    <source>
        <dbReference type="EMBL" id="KKN88765.1"/>
    </source>
</evidence>
<accession>A0A0F9U6F9</accession>
<reference evidence="2" key="1">
    <citation type="journal article" date="2015" name="Nature">
        <title>Complex archaea that bridge the gap between prokaryotes and eukaryotes.</title>
        <authorList>
            <person name="Spang A."/>
            <person name="Saw J.H."/>
            <person name="Jorgensen S.L."/>
            <person name="Zaremba-Niedzwiedzka K."/>
            <person name="Martijn J."/>
            <person name="Lind A.E."/>
            <person name="van Eijk R."/>
            <person name="Schleper C."/>
            <person name="Guy L."/>
            <person name="Ettema T.J."/>
        </authorList>
    </citation>
    <scope>NUCLEOTIDE SEQUENCE</scope>
</reference>
<keyword evidence="1" id="KW-0812">Transmembrane</keyword>
<dbReference type="AlphaFoldDB" id="A0A0F9U6F9"/>
<proteinExistence type="predicted"/>
<name>A0A0F9U6F9_9ZZZZ</name>
<keyword evidence="1" id="KW-1133">Transmembrane helix</keyword>
<sequence length="52" mass="5818">MDAETQFWIVIAIMAFGAGISFLGRLGMWAVFHYGAKGKLKVRVVLSDEEEK</sequence>
<feature type="transmembrane region" description="Helical" evidence="1">
    <location>
        <begin position="6"/>
        <end position="32"/>
    </location>
</feature>
<organism evidence="2">
    <name type="scientific">marine sediment metagenome</name>
    <dbReference type="NCBI Taxonomy" id="412755"/>
    <lineage>
        <taxon>unclassified sequences</taxon>
        <taxon>metagenomes</taxon>
        <taxon>ecological metagenomes</taxon>
    </lineage>
</organism>
<comment type="caution">
    <text evidence="2">The sequence shown here is derived from an EMBL/GenBank/DDBJ whole genome shotgun (WGS) entry which is preliminary data.</text>
</comment>
<dbReference type="EMBL" id="LAZR01000125">
    <property type="protein sequence ID" value="KKN88765.1"/>
    <property type="molecule type" value="Genomic_DNA"/>
</dbReference>
<protein>
    <submittedName>
        <fullName evidence="2">Uncharacterized protein</fullName>
    </submittedName>
</protein>
<gene>
    <name evidence="2" type="ORF">LCGC14_0243720</name>
</gene>
<evidence type="ECO:0000256" key="1">
    <source>
        <dbReference type="SAM" id="Phobius"/>
    </source>
</evidence>
<keyword evidence="1" id="KW-0472">Membrane</keyword>